<evidence type="ECO:0000259" key="2">
    <source>
        <dbReference type="PROSITE" id="PS50127"/>
    </source>
</evidence>
<name>A0ABR1DS62_NECAM</name>
<feature type="domain" description="UBC core" evidence="2">
    <location>
        <begin position="60"/>
        <end position="212"/>
    </location>
</feature>
<dbReference type="CDD" id="cd23814">
    <property type="entry name" value="UEV_AKTIP"/>
    <property type="match status" value="1"/>
</dbReference>
<proteinExistence type="predicted"/>
<feature type="region of interest" description="Disordered" evidence="1">
    <location>
        <begin position="1"/>
        <end position="25"/>
    </location>
</feature>
<dbReference type="SUPFAM" id="SSF54495">
    <property type="entry name" value="UBC-like"/>
    <property type="match status" value="1"/>
</dbReference>
<dbReference type="Gene3D" id="3.10.110.10">
    <property type="entry name" value="Ubiquitin Conjugating Enzyme"/>
    <property type="match status" value="1"/>
</dbReference>
<dbReference type="EMBL" id="JAVFWL010000005">
    <property type="protein sequence ID" value="KAK6753267.1"/>
    <property type="molecule type" value="Genomic_DNA"/>
</dbReference>
<comment type="caution">
    <text evidence="3">The sequence shown here is derived from an EMBL/GenBank/DDBJ whole genome shotgun (WGS) entry which is preliminary data.</text>
</comment>
<evidence type="ECO:0000313" key="3">
    <source>
        <dbReference type="EMBL" id="KAK6753267.1"/>
    </source>
</evidence>
<keyword evidence="4" id="KW-1185">Reference proteome</keyword>
<evidence type="ECO:0000256" key="1">
    <source>
        <dbReference type="SAM" id="MobiDB-lite"/>
    </source>
</evidence>
<feature type="region of interest" description="Disordered" evidence="1">
    <location>
        <begin position="318"/>
        <end position="357"/>
    </location>
</feature>
<accession>A0ABR1DS62</accession>
<reference evidence="3 4" key="1">
    <citation type="submission" date="2023-08" db="EMBL/GenBank/DDBJ databases">
        <title>A Necator americanus chromosomal reference genome.</title>
        <authorList>
            <person name="Ilik V."/>
            <person name="Petrzelkova K.J."/>
            <person name="Pardy F."/>
            <person name="Fuh T."/>
            <person name="Niatou-Singa F.S."/>
            <person name="Gouil Q."/>
            <person name="Baker L."/>
            <person name="Ritchie M.E."/>
            <person name="Jex A.R."/>
            <person name="Gazzola D."/>
            <person name="Li H."/>
            <person name="Toshio Fujiwara R."/>
            <person name="Zhan B."/>
            <person name="Aroian R.V."/>
            <person name="Pafco B."/>
            <person name="Schwarz E.M."/>
        </authorList>
    </citation>
    <scope>NUCLEOTIDE SEQUENCE [LARGE SCALE GENOMIC DNA]</scope>
    <source>
        <strain evidence="3 4">Aroian</strain>
        <tissue evidence="3">Whole animal</tissue>
    </source>
</reference>
<gene>
    <name evidence="3" type="primary">Necator_chrV.g17494</name>
    <name evidence="3" type="ORF">RB195_012704</name>
</gene>
<feature type="compositionally biased region" description="Polar residues" evidence="1">
    <location>
        <begin position="1"/>
        <end position="21"/>
    </location>
</feature>
<dbReference type="Proteomes" id="UP001303046">
    <property type="component" value="Unassembled WGS sequence"/>
</dbReference>
<dbReference type="InterPro" id="IPR000608">
    <property type="entry name" value="UBC"/>
</dbReference>
<dbReference type="InterPro" id="IPR016135">
    <property type="entry name" value="UBQ-conjugating_enzyme/RWD"/>
</dbReference>
<protein>
    <recommendedName>
        <fullName evidence="2">UBC core domain-containing protein</fullName>
    </recommendedName>
</protein>
<dbReference type="SMART" id="SM00212">
    <property type="entry name" value="UBCc"/>
    <property type="match status" value="1"/>
</dbReference>
<dbReference type="PANTHER" id="PTHR24067">
    <property type="entry name" value="UBIQUITIN-CONJUGATING ENZYME E2"/>
    <property type="match status" value="1"/>
</dbReference>
<dbReference type="Pfam" id="PF00179">
    <property type="entry name" value="UQ_con"/>
    <property type="match status" value="1"/>
</dbReference>
<dbReference type="PROSITE" id="PS50127">
    <property type="entry name" value="UBC_2"/>
    <property type="match status" value="1"/>
</dbReference>
<dbReference type="InterPro" id="IPR050113">
    <property type="entry name" value="Ub_conjugating_enzyme"/>
</dbReference>
<sequence length="380" mass="42611">MTQNCGNGINPSKQQDSQELSQPHMRLGQSLATSDDVNNAYEFAIEARAAEPLRILPSQQARHALSSEFARVCRQPIDGMYIIPSACDQFTWFGLLFVRRGIYGGGIFRFNVRIPNDFPNTTSLPTVKFDLFVFHPNIDPASRRPDLTRYFPDGWKKDKHHIQNVLLVVQRLFFSFDFDPESSANPVAATVWRQDKEKFRAIAKNCVNQSRMEVYDEPEDASDPNVLRLTPWDPSLHEQVRDRMMLIGGASANAIQWERSVKNSGSHNVGAGLSWVDTDAMTYMTEPTKGVDCTPLCNNINAECDRLLHGIERLDLSGVQADNDGGSGRSETSMDPISLQSTASFSSPEHRKLERTCGQLEGSLDVRTYSKEGEEEVTDC</sequence>
<organism evidence="3 4">
    <name type="scientific">Necator americanus</name>
    <name type="common">Human hookworm</name>
    <dbReference type="NCBI Taxonomy" id="51031"/>
    <lineage>
        <taxon>Eukaryota</taxon>
        <taxon>Metazoa</taxon>
        <taxon>Ecdysozoa</taxon>
        <taxon>Nematoda</taxon>
        <taxon>Chromadorea</taxon>
        <taxon>Rhabditida</taxon>
        <taxon>Rhabditina</taxon>
        <taxon>Rhabditomorpha</taxon>
        <taxon>Strongyloidea</taxon>
        <taxon>Ancylostomatidae</taxon>
        <taxon>Bunostominae</taxon>
        <taxon>Necator</taxon>
    </lineage>
</organism>
<feature type="compositionally biased region" description="Polar residues" evidence="1">
    <location>
        <begin position="329"/>
        <end position="347"/>
    </location>
</feature>
<evidence type="ECO:0000313" key="4">
    <source>
        <dbReference type="Proteomes" id="UP001303046"/>
    </source>
</evidence>